<dbReference type="RefSeq" id="WP_269877443.1">
    <property type="nucleotide sequence ID" value="NZ_JAPZVM010000003.1"/>
</dbReference>
<keyword evidence="3" id="KW-1185">Reference proteome</keyword>
<dbReference type="Gene3D" id="2.40.128.720">
    <property type="match status" value="1"/>
</dbReference>
<comment type="caution">
    <text evidence="2">The sequence shown here is derived from an EMBL/GenBank/DDBJ whole genome shotgun (WGS) entry which is preliminary data.</text>
</comment>
<dbReference type="Pfam" id="PF12930">
    <property type="entry name" value="DUF3836"/>
    <property type="match status" value="1"/>
</dbReference>
<reference evidence="2" key="1">
    <citation type="submission" date="2022-12" db="EMBL/GenBank/DDBJ databases">
        <title>Phocaeicola acetigenes sp. nov., isolated feces from a healthy human.</title>
        <authorList>
            <person name="Do H."/>
            <person name="Ha Y.B."/>
            <person name="Kim J.-S."/>
            <person name="Suh M.K."/>
            <person name="Kim H.S."/>
            <person name="Lee J.-S."/>
        </authorList>
    </citation>
    <scope>NUCLEOTIDE SEQUENCE</scope>
    <source>
        <strain evidence="2">KGMB11183</strain>
    </source>
</reference>
<dbReference type="InterPro" id="IPR024339">
    <property type="entry name" value="DUF3836"/>
</dbReference>
<organism evidence="2 3">
    <name type="scientific">Phocaeicola acetigenes</name>
    <dbReference type="NCBI Taxonomy" id="3016083"/>
    <lineage>
        <taxon>Bacteria</taxon>
        <taxon>Pseudomonadati</taxon>
        <taxon>Bacteroidota</taxon>
        <taxon>Bacteroidia</taxon>
        <taxon>Bacteroidales</taxon>
        <taxon>Bacteroidaceae</taxon>
        <taxon>Phocaeicola</taxon>
    </lineage>
</organism>
<gene>
    <name evidence="2" type="ORF">O6P32_06065</name>
</gene>
<proteinExistence type="predicted"/>
<feature type="chain" id="PRO_5045526140" evidence="1">
    <location>
        <begin position="25"/>
        <end position="145"/>
    </location>
</feature>
<dbReference type="EMBL" id="JAPZVM010000003">
    <property type="protein sequence ID" value="MCZ8372274.1"/>
    <property type="molecule type" value="Genomic_DNA"/>
</dbReference>
<protein>
    <submittedName>
        <fullName evidence="2">DUF3836 domain-containing protein</fullName>
    </submittedName>
</protein>
<evidence type="ECO:0000256" key="1">
    <source>
        <dbReference type="SAM" id="SignalP"/>
    </source>
</evidence>
<name>A0ABT4PGV7_9BACT</name>
<keyword evidence="1" id="KW-0732">Signal</keyword>
<accession>A0ABT4PGV7</accession>
<feature type="signal peptide" evidence="1">
    <location>
        <begin position="1"/>
        <end position="24"/>
    </location>
</feature>
<evidence type="ECO:0000313" key="2">
    <source>
        <dbReference type="EMBL" id="MCZ8372274.1"/>
    </source>
</evidence>
<sequence>MKAIVLKSVFVMAFGAMSFTTVHAEPQGTFIYGEDEHTLLVSTLNQDGKTLTPCIKYEYKRNTNGAITEKKAYRWDQYCQQWQPAYLLTVEDGPSTTILTYVEWNRKKKSFTENEQQYIYYSDSNNTLLAVTVTTQETQFTYTTF</sequence>
<evidence type="ECO:0000313" key="3">
    <source>
        <dbReference type="Proteomes" id="UP001141933"/>
    </source>
</evidence>
<dbReference type="Proteomes" id="UP001141933">
    <property type="component" value="Unassembled WGS sequence"/>
</dbReference>